<organism evidence="1">
    <name type="scientific">marine sediment metagenome</name>
    <dbReference type="NCBI Taxonomy" id="412755"/>
    <lineage>
        <taxon>unclassified sequences</taxon>
        <taxon>metagenomes</taxon>
        <taxon>ecological metagenomes</taxon>
    </lineage>
</organism>
<name>A0A0F9AYT8_9ZZZZ</name>
<dbReference type="InterPro" id="IPR029062">
    <property type="entry name" value="Class_I_gatase-like"/>
</dbReference>
<dbReference type="EMBL" id="LAZR01040392">
    <property type="protein sequence ID" value="KKL14600.1"/>
    <property type="molecule type" value="Genomic_DNA"/>
</dbReference>
<dbReference type="Gene3D" id="3.40.50.880">
    <property type="match status" value="1"/>
</dbReference>
<proteinExistence type="predicted"/>
<dbReference type="GO" id="GO:0016787">
    <property type="term" value="F:hydrolase activity"/>
    <property type="evidence" value="ECO:0007669"/>
    <property type="project" value="InterPro"/>
</dbReference>
<dbReference type="AlphaFoldDB" id="A0A0F9AYT8"/>
<feature type="non-terminal residue" evidence="1">
    <location>
        <position position="1"/>
    </location>
</feature>
<protein>
    <submittedName>
        <fullName evidence="1">Uncharacterized protein</fullName>
    </submittedName>
</protein>
<dbReference type="SUPFAM" id="SSF52317">
    <property type="entry name" value="Class I glutamine amidotransferase-like"/>
    <property type="match status" value="1"/>
</dbReference>
<gene>
    <name evidence="1" type="ORF">LCGC14_2514020</name>
</gene>
<dbReference type="Pfam" id="PF07722">
    <property type="entry name" value="Peptidase_C26"/>
    <property type="match status" value="1"/>
</dbReference>
<accession>A0A0F9AYT8</accession>
<dbReference type="PROSITE" id="PS51273">
    <property type="entry name" value="GATASE_TYPE_1"/>
    <property type="match status" value="1"/>
</dbReference>
<comment type="caution">
    <text evidence="1">The sequence shown here is derived from an EMBL/GenBank/DDBJ whole genome shotgun (WGS) entry which is preliminary data.</text>
</comment>
<reference evidence="1" key="1">
    <citation type="journal article" date="2015" name="Nature">
        <title>Complex archaea that bridge the gap between prokaryotes and eukaryotes.</title>
        <authorList>
            <person name="Spang A."/>
            <person name="Saw J.H."/>
            <person name="Jorgensen S.L."/>
            <person name="Zaremba-Niedzwiedzka K."/>
            <person name="Martijn J."/>
            <person name="Lind A.E."/>
            <person name="van Eijk R."/>
            <person name="Schleper C."/>
            <person name="Guy L."/>
            <person name="Ettema T.J."/>
        </authorList>
    </citation>
    <scope>NUCLEOTIDE SEQUENCE</scope>
</reference>
<sequence>VCSNDEYNKMFASKGWILSDNLKDADLIQFTGGFDVSPSLYGQKIHSQTFCNTDRDRREVLIYNKAIQNKIPLAGICRGGQFLSVLNGGFMWQHVNKHAIFGTHKAVDSQTGKSFGVTSTHHQMMEPGKKGLVVLSAKESTFKEKMVKNHVLKIVEYKTSDTEAVFYEDTKTFCFQPHPEFKGYDELKNKYFEYLEQYLF</sequence>
<dbReference type="InterPro" id="IPR011697">
    <property type="entry name" value="Peptidase_C26"/>
</dbReference>
<evidence type="ECO:0000313" key="1">
    <source>
        <dbReference type="EMBL" id="KKL14600.1"/>
    </source>
</evidence>